<dbReference type="Pfam" id="PF13193">
    <property type="entry name" value="AMP-binding_C"/>
    <property type="match status" value="1"/>
</dbReference>
<evidence type="ECO:0000256" key="4">
    <source>
        <dbReference type="ARBA" id="ARBA00011738"/>
    </source>
</evidence>
<organism evidence="16 17">
    <name type="scientific">Pseudodesulfovibrio hydrargyri</name>
    <dbReference type="NCBI Taxonomy" id="2125990"/>
    <lineage>
        <taxon>Bacteria</taxon>
        <taxon>Pseudomonadati</taxon>
        <taxon>Thermodesulfobacteriota</taxon>
        <taxon>Desulfovibrionia</taxon>
        <taxon>Desulfovibrionales</taxon>
        <taxon>Desulfovibrionaceae</taxon>
    </lineage>
</organism>
<proteinExistence type="inferred from homology"/>
<evidence type="ECO:0000256" key="9">
    <source>
        <dbReference type="ARBA" id="ARBA00022801"/>
    </source>
</evidence>
<sequence>MNAVERLATQASRHATSVFLVDAVSGREFTYGDVASVAGAAGHFLAGLGLRPGDRVALALPNGVAIACLYFTCWLNGYTALPVNPLLPAETMEDILCKGGAKVLVTSKESESGRKAGVPQGCHRLCLGDEIPEGFESWAPLALEAAPLDDALPDPSLLMTLSFTSGTTAEPKGVAHRFEGMVANAEAFRDMNALGSANRFFNVLPMTYMAGFYNLLLLPWLCGGSVVVSDTLGPREALTFWPTARRHNVNTLWLVPTILSILVKMNRSDDPSAWPAEHVRRCFVGTAPLPAPLRREFEELFGLKVLENYGLSETLFLTANTTGENRPGTVGRPVPGMGIRLVGEDGNDVAPGCDGDLVVDSPMLMAGYLEGEDIVPPEVPFPTGDVGRMDADGYISITGRKKNVIIRGGENVSPLRIEEVVLSCRGVDECAVVGIPHPEYGEAIGAVVVVSRPYAEVIRELSEVCRKKLGPHEPNVYFEIDALPRTSNGKVDKKSIRALLAERTDFNGRREAPRPAAPQAQRRVIDLSQDLSVNMKVFPSGNHPGFELEKHVTIPEAGRQVSRVVMGTHTGTHVDAPVHFIEGGGDITQTPLSVFVGPARMIDFTDLEPATEISLDMLKARVGGRPPERLILRFGWNISMGMDTFFKRHPYISTEAARWIAQNGVRLLGMDSPQPDDPRSVAKGGPDSPVHKILLGSGVTLLEYLCNLDAVQSEEFEIIALPLKLKDADGSPVRCVAIDHF</sequence>
<keyword evidence="8" id="KW-0479">Metal-binding</keyword>
<dbReference type="GO" id="GO:0019441">
    <property type="term" value="P:L-tryptophan catabolic process to kynurenine"/>
    <property type="evidence" value="ECO:0007669"/>
    <property type="project" value="InterPro"/>
</dbReference>
<comment type="similarity">
    <text evidence="3">Belongs to the ATP-dependent AMP-binding enzyme family.</text>
</comment>
<keyword evidence="10" id="KW-0862">Zinc</keyword>
<dbReference type="EMBL" id="LKAQ01000004">
    <property type="protein sequence ID" value="OIQ50057.1"/>
    <property type="molecule type" value="Genomic_DNA"/>
</dbReference>
<dbReference type="InterPro" id="IPR037175">
    <property type="entry name" value="KFase_sf"/>
</dbReference>
<evidence type="ECO:0000256" key="5">
    <source>
        <dbReference type="ARBA" id="ARBA00012930"/>
    </source>
</evidence>
<dbReference type="Gene3D" id="3.40.50.12780">
    <property type="entry name" value="N-terminal domain of ligase-like"/>
    <property type="match status" value="1"/>
</dbReference>
<evidence type="ECO:0000256" key="12">
    <source>
        <dbReference type="ARBA" id="ARBA00048496"/>
    </source>
</evidence>
<comment type="subunit">
    <text evidence="4">Homodimer.</text>
</comment>
<dbReference type="GO" id="GO:0006631">
    <property type="term" value="P:fatty acid metabolic process"/>
    <property type="evidence" value="ECO:0007669"/>
    <property type="project" value="TreeGrafter"/>
</dbReference>
<dbReference type="RefSeq" id="WP_071545528.1">
    <property type="nucleotide sequence ID" value="NZ_LKAQ01000004.1"/>
</dbReference>
<dbReference type="InterPro" id="IPR045851">
    <property type="entry name" value="AMP-bd_C_sf"/>
</dbReference>
<evidence type="ECO:0000256" key="8">
    <source>
        <dbReference type="ARBA" id="ARBA00022723"/>
    </source>
</evidence>
<evidence type="ECO:0000256" key="11">
    <source>
        <dbReference type="ARBA" id="ARBA00023079"/>
    </source>
</evidence>
<comment type="caution">
    <text evidence="16">The sequence shown here is derived from an EMBL/GenBank/DDBJ whole genome shotgun (WGS) entry which is preliminary data.</text>
</comment>
<dbReference type="InterPro" id="IPR042099">
    <property type="entry name" value="ANL_N_sf"/>
</dbReference>
<comment type="pathway">
    <text evidence="13">Amino-acid degradation; L-tryptophan degradation via kynurenine pathway; L-kynurenine from L-tryptophan: step 2/2.</text>
</comment>
<dbReference type="PANTHER" id="PTHR43201">
    <property type="entry name" value="ACYL-COA SYNTHETASE"/>
    <property type="match status" value="1"/>
</dbReference>
<dbReference type="InterPro" id="IPR025110">
    <property type="entry name" value="AMP-bd_C"/>
</dbReference>
<feature type="domain" description="AMP-binding enzyme C-terminal" evidence="15">
    <location>
        <begin position="417"/>
        <end position="490"/>
    </location>
</feature>
<dbReference type="Pfam" id="PF04199">
    <property type="entry name" value="Cyclase"/>
    <property type="match status" value="1"/>
</dbReference>
<accession>A0A1J5NEB5</accession>
<evidence type="ECO:0000256" key="13">
    <source>
        <dbReference type="ARBA" id="ARBA00060547"/>
    </source>
</evidence>
<dbReference type="GO" id="GO:0046872">
    <property type="term" value="F:metal ion binding"/>
    <property type="evidence" value="ECO:0007669"/>
    <property type="project" value="UniProtKB-KW"/>
</dbReference>
<dbReference type="SUPFAM" id="SSF56801">
    <property type="entry name" value="Acetyl-CoA synthetase-like"/>
    <property type="match status" value="1"/>
</dbReference>
<dbReference type="Pfam" id="PF00501">
    <property type="entry name" value="AMP-binding"/>
    <property type="match status" value="1"/>
</dbReference>
<protein>
    <recommendedName>
        <fullName evidence="6">Kynurenine formamidase</fullName>
        <ecNumber evidence="5">3.5.1.9</ecNumber>
    </recommendedName>
</protein>
<dbReference type="AlphaFoldDB" id="A0A1J5NEB5"/>
<evidence type="ECO:0000259" key="15">
    <source>
        <dbReference type="Pfam" id="PF13193"/>
    </source>
</evidence>
<evidence type="ECO:0000259" key="14">
    <source>
        <dbReference type="Pfam" id="PF00501"/>
    </source>
</evidence>
<evidence type="ECO:0000256" key="10">
    <source>
        <dbReference type="ARBA" id="ARBA00022833"/>
    </source>
</evidence>
<dbReference type="OrthoDB" id="9799237at2"/>
<evidence type="ECO:0000313" key="16">
    <source>
        <dbReference type="EMBL" id="OIQ50057.1"/>
    </source>
</evidence>
<evidence type="ECO:0000256" key="2">
    <source>
        <dbReference type="ARBA" id="ARBA00002204"/>
    </source>
</evidence>
<comment type="cofactor">
    <cofactor evidence="1">
        <name>Zn(2+)</name>
        <dbReference type="ChEBI" id="CHEBI:29105"/>
    </cofactor>
</comment>
<evidence type="ECO:0000313" key="17">
    <source>
        <dbReference type="Proteomes" id="UP000181901"/>
    </source>
</evidence>
<keyword evidence="9" id="KW-0378">Hydrolase</keyword>
<dbReference type="Gene3D" id="3.30.300.30">
    <property type="match status" value="1"/>
</dbReference>
<dbReference type="InterPro" id="IPR007325">
    <property type="entry name" value="KFase/CYL"/>
</dbReference>
<dbReference type="EC" id="3.5.1.9" evidence="5"/>
<dbReference type="Proteomes" id="UP000181901">
    <property type="component" value="Unassembled WGS sequence"/>
</dbReference>
<keyword evidence="11" id="KW-0823">Tryptophan catabolism</keyword>
<dbReference type="GO" id="GO:0004061">
    <property type="term" value="F:arylformamidase activity"/>
    <property type="evidence" value="ECO:0007669"/>
    <property type="project" value="UniProtKB-EC"/>
</dbReference>
<keyword evidence="17" id="KW-1185">Reference proteome</keyword>
<evidence type="ECO:0000256" key="3">
    <source>
        <dbReference type="ARBA" id="ARBA00006432"/>
    </source>
</evidence>
<dbReference type="Gene3D" id="3.50.30.50">
    <property type="entry name" value="Putative cyclase"/>
    <property type="match status" value="1"/>
</dbReference>
<name>A0A1J5NEB5_9BACT</name>
<dbReference type="PANTHER" id="PTHR43201:SF5">
    <property type="entry name" value="MEDIUM-CHAIN ACYL-COA LIGASE ACSF2, MITOCHONDRIAL"/>
    <property type="match status" value="1"/>
</dbReference>
<evidence type="ECO:0000256" key="1">
    <source>
        <dbReference type="ARBA" id="ARBA00001947"/>
    </source>
</evidence>
<comment type="function">
    <text evidence="2">Catalyzes the hydrolysis of N-formyl-L-kynurenine to L-kynurenine, the second step in the kynurenine pathway of tryptophan degradation.</text>
</comment>
<dbReference type="FunFam" id="3.50.30.50:FF:000001">
    <property type="entry name" value="Kynurenine formamidase"/>
    <property type="match status" value="1"/>
</dbReference>
<evidence type="ECO:0000256" key="6">
    <source>
        <dbReference type="ARBA" id="ARBA00014889"/>
    </source>
</evidence>
<reference evidence="16 17" key="1">
    <citation type="submission" date="2015-09" db="EMBL/GenBank/DDBJ databases">
        <title>Genome of Desulfovibrio dechloracetivorans BerOc1, a mercury methylating strain isolated from highly hydrocarbons and metals contaminated coastal sediments.</title>
        <authorList>
            <person name="Goni Urriza M."/>
            <person name="Gassie C."/>
            <person name="Bouchez O."/>
            <person name="Klopp C."/>
            <person name="Ranchou-Peyruse A."/>
            <person name="Remy G."/>
        </authorList>
    </citation>
    <scope>NUCLEOTIDE SEQUENCE [LARGE SCALE GENOMIC DNA]</scope>
    <source>
        <strain evidence="16 17">BerOc1</strain>
    </source>
</reference>
<keyword evidence="7 16" id="KW-0436">Ligase</keyword>
<feature type="domain" description="AMP-dependent synthetase/ligase" evidence="14">
    <location>
        <begin position="8"/>
        <end position="369"/>
    </location>
</feature>
<dbReference type="SUPFAM" id="SSF102198">
    <property type="entry name" value="Putative cyclase"/>
    <property type="match status" value="1"/>
</dbReference>
<dbReference type="InterPro" id="IPR000873">
    <property type="entry name" value="AMP-dep_synth/lig_dom"/>
</dbReference>
<evidence type="ECO:0000256" key="7">
    <source>
        <dbReference type="ARBA" id="ARBA00022598"/>
    </source>
</evidence>
<dbReference type="GO" id="GO:0031956">
    <property type="term" value="F:medium-chain fatty acid-CoA ligase activity"/>
    <property type="evidence" value="ECO:0007669"/>
    <property type="project" value="TreeGrafter"/>
</dbReference>
<gene>
    <name evidence="16" type="primary">sauT</name>
    <name evidence="16" type="ORF">BerOc1_01987</name>
</gene>
<comment type="catalytic activity">
    <reaction evidence="12">
        <text>N-formyl-L-kynurenine + H2O = L-kynurenine + formate + H(+)</text>
        <dbReference type="Rhea" id="RHEA:13009"/>
        <dbReference type="ChEBI" id="CHEBI:15377"/>
        <dbReference type="ChEBI" id="CHEBI:15378"/>
        <dbReference type="ChEBI" id="CHEBI:15740"/>
        <dbReference type="ChEBI" id="CHEBI:57959"/>
        <dbReference type="ChEBI" id="CHEBI:58629"/>
        <dbReference type="EC" id="3.5.1.9"/>
    </reaction>
</comment>